<reference evidence="2" key="2">
    <citation type="journal article" date="2013" name="Stand. Genomic Sci.">
        <title>Complete genome sequence of Desulfocapsa sulfexigens, a marine deltaproteobacterium specialized in disproportionating inorganic sulfur compounds.</title>
        <authorList>
            <person name="Finster K.W."/>
            <person name="Kjeldsen K.U."/>
            <person name="Kube M."/>
            <person name="Reinhardt R."/>
            <person name="Mussmann M."/>
            <person name="Amann R."/>
            <person name="Schreiber L."/>
        </authorList>
    </citation>
    <scope>NUCLEOTIDE SEQUENCE [LARGE SCALE GENOMIC DNA]</scope>
    <source>
        <strain evidence="2">DSM 10523 / SB164P1</strain>
    </source>
</reference>
<dbReference type="AlphaFoldDB" id="M1WMJ4"/>
<dbReference type="OrthoDB" id="5465376at2"/>
<dbReference type="EMBL" id="FO203427">
    <property type="protein sequence ID" value="CCH49710.1"/>
    <property type="molecule type" value="Genomic_DNA"/>
</dbReference>
<sequence>MPGMEALTGLEPRLDQLSKKIQEIRERSQPRQSESVDSAMGVIEGNLGRQEARLASMDVKELSGHLLQQQGVVHSLDPAKVADLISDPFED</sequence>
<dbReference type="BioCyc" id="DPIE1322246:BN4_RS12420-MONOMER"/>
<evidence type="ECO:0000313" key="1">
    <source>
        <dbReference type="EMBL" id="CCH49710.1"/>
    </source>
</evidence>
<dbReference type="HOGENOM" id="CLU_2422096_0_0_7"/>
<reference evidence="1 2" key="1">
    <citation type="journal article" date="2013" name="PLoS ONE">
        <title>The first genomic and proteomic characterization of a deep-sea sulfate reducer: insights into the piezophilic lifestyle of Desulfovibrio piezophilus.</title>
        <authorList>
            <person name="Pradel N."/>
            <person name="Ji B."/>
            <person name="Gimenez G."/>
            <person name="Talla E."/>
            <person name="Lenoble P."/>
            <person name="Garel M."/>
            <person name="Tamburini C."/>
            <person name="Fourquet P."/>
            <person name="Lebrun R."/>
            <person name="Bertin P."/>
            <person name="Denis Y."/>
            <person name="Pophillat M."/>
            <person name="Barbe V."/>
            <person name="Ollivier B."/>
            <person name="Dolla A."/>
        </authorList>
    </citation>
    <scope>NUCLEOTIDE SEQUENCE [LARGE SCALE GENOMIC DNA]</scope>
    <source>
        <strain evidence="2">DSM 10523 / SB164P1</strain>
    </source>
</reference>
<keyword evidence="2" id="KW-1185">Reference proteome</keyword>
<dbReference type="Proteomes" id="UP000011724">
    <property type="component" value="Chromosome"/>
</dbReference>
<gene>
    <name evidence="1" type="ordered locus">BN4_12475</name>
</gene>
<proteinExistence type="predicted"/>
<dbReference type="eggNOG" id="ENOG5031KH0">
    <property type="taxonomic scope" value="Bacteria"/>
</dbReference>
<dbReference type="PATRIC" id="fig|879567.3.peg.2648"/>
<evidence type="ECO:0000313" key="2">
    <source>
        <dbReference type="Proteomes" id="UP000011724"/>
    </source>
</evidence>
<dbReference type="RefSeq" id="WP_015415753.1">
    <property type="nucleotide sequence ID" value="NC_020409.1"/>
</dbReference>
<accession>M1WMJ4</accession>
<dbReference type="KEGG" id="dpi:BN4_12475"/>
<name>M1WMJ4_PSEP2</name>
<organism evidence="1 2">
    <name type="scientific">Pseudodesulfovibrio piezophilus (strain DSM 21447 / JCM 15486 / C1TLV30)</name>
    <name type="common">Desulfovibrio piezophilus</name>
    <dbReference type="NCBI Taxonomy" id="1322246"/>
    <lineage>
        <taxon>Bacteria</taxon>
        <taxon>Pseudomonadati</taxon>
        <taxon>Thermodesulfobacteriota</taxon>
        <taxon>Desulfovibrionia</taxon>
        <taxon>Desulfovibrionales</taxon>
        <taxon>Desulfovibrionaceae</taxon>
    </lineage>
</organism>
<protein>
    <submittedName>
        <fullName evidence="1">Uncharacterized protein</fullName>
    </submittedName>
</protein>